<protein>
    <recommendedName>
        <fullName evidence="1">Bacterial Ig domain-containing protein</fullName>
    </recommendedName>
</protein>
<feature type="domain" description="Bacterial Ig" evidence="1">
    <location>
        <begin position="45"/>
        <end position="125"/>
    </location>
</feature>
<gene>
    <name evidence="2" type="ORF">HMPREF1015_01810</name>
</gene>
<proteinExistence type="predicted"/>
<dbReference type="HOGENOM" id="CLU_955327_0_0_9"/>
<sequence length="291" mass="30100">MVLKNGRFSVAIPAQKAGTELHVYAEDSVGNKSEETIVTVSDNTAPTKPAVNVVSDRDTVVTGTTEANAKVTVKTGNTTLGIGTANQSGQFKVTITKQRAGTTLTVFAEDASGNKSAAVAVNVLDKTPPASPTVNIFGDNQLTITGKAEPGSTVTIYSGNTLLGKATANSLGVFSVLIKSKQKAGTTLIAYATDKAGNKSAGKAFKVADKTAPSIPTANKVTSKSTVIAGKAEAGSTVYVYNGNKYISKAIADSKGNYKIKISKQKKGTTLKIYAKDKAGNQSGVRYVKVQ</sequence>
<accession>G9QKX1</accession>
<dbReference type="NCBIfam" id="NF033510">
    <property type="entry name" value="Ca_tandemer"/>
    <property type="match status" value="3"/>
</dbReference>
<keyword evidence="3" id="KW-1185">Reference proteome</keyword>
<comment type="caution">
    <text evidence="2">The sequence shown here is derived from an EMBL/GenBank/DDBJ whole genome shotgun (WGS) entry which is preliminary data.</text>
</comment>
<dbReference type="Proteomes" id="UP000011747">
    <property type="component" value="Unassembled WGS sequence"/>
</dbReference>
<organism evidence="2 3">
    <name type="scientific">Bacillus smithii 7_3_47FAA</name>
    <dbReference type="NCBI Taxonomy" id="665952"/>
    <lineage>
        <taxon>Bacteria</taxon>
        <taxon>Bacillati</taxon>
        <taxon>Bacillota</taxon>
        <taxon>Bacilli</taxon>
        <taxon>Bacillales</taxon>
        <taxon>Bacillaceae</taxon>
        <taxon>Bacillus</taxon>
    </lineage>
</organism>
<dbReference type="Pfam" id="PF17936">
    <property type="entry name" value="Big_6"/>
    <property type="match status" value="4"/>
</dbReference>
<dbReference type="InterPro" id="IPR041498">
    <property type="entry name" value="Big_6"/>
</dbReference>
<evidence type="ECO:0000313" key="3">
    <source>
        <dbReference type="Proteomes" id="UP000011747"/>
    </source>
</evidence>
<dbReference type="InterPro" id="IPR013783">
    <property type="entry name" value="Ig-like_fold"/>
</dbReference>
<dbReference type="EMBL" id="ACWF01000087">
    <property type="protein sequence ID" value="EHL78191.1"/>
    <property type="molecule type" value="Genomic_DNA"/>
</dbReference>
<feature type="domain" description="Bacterial Ig" evidence="1">
    <location>
        <begin position="212"/>
        <end position="285"/>
    </location>
</feature>
<evidence type="ECO:0000313" key="2">
    <source>
        <dbReference type="EMBL" id="EHL78191.1"/>
    </source>
</evidence>
<evidence type="ECO:0000259" key="1">
    <source>
        <dbReference type="Pfam" id="PF17936"/>
    </source>
</evidence>
<dbReference type="RefSeq" id="WP_003353994.1">
    <property type="nucleotide sequence ID" value="NZ_JH414751.1"/>
</dbReference>
<reference evidence="2 3" key="1">
    <citation type="submission" date="2011-09" db="EMBL/GenBank/DDBJ databases">
        <title>The Genome Sequence of Bacillus smithii 7_3_47FAA.</title>
        <authorList>
            <consortium name="The Broad Institute Genome Sequencing Platform"/>
            <person name="Earl A."/>
            <person name="Ward D."/>
            <person name="Feldgarden M."/>
            <person name="Gevers D."/>
            <person name="Daigneault M."/>
            <person name="Strauss J."/>
            <person name="Allen-Vercoe E."/>
            <person name="Young S.K."/>
            <person name="Zeng Q."/>
            <person name="Gargeya S."/>
            <person name="Fitzgerald M."/>
            <person name="Haas B."/>
            <person name="Abouelleil A."/>
            <person name="Alvarado L."/>
            <person name="Arachchi H.M."/>
            <person name="Berlin A."/>
            <person name="Brown A."/>
            <person name="Chapman S.B."/>
            <person name="Chen Z."/>
            <person name="Dunbar C."/>
            <person name="Freedman E."/>
            <person name="Gearin G."/>
            <person name="Goldberg J."/>
            <person name="Griggs A."/>
            <person name="Gujja S."/>
            <person name="Heiman D."/>
            <person name="Howarth C."/>
            <person name="Larson L."/>
            <person name="Lui A."/>
            <person name="MacDonald P.J.P."/>
            <person name="Montmayeur A."/>
            <person name="Murphy C."/>
            <person name="Neiman D."/>
            <person name="Pearson M."/>
            <person name="Priest M."/>
            <person name="Roberts A."/>
            <person name="Saif S."/>
            <person name="Shea T."/>
            <person name="Shenoy N."/>
            <person name="Sisk P."/>
            <person name="Stolte C."/>
            <person name="Sykes S."/>
            <person name="Wortman J."/>
            <person name="Nusbaum C."/>
            <person name="Birren B."/>
        </authorList>
    </citation>
    <scope>NUCLEOTIDE SEQUENCE [LARGE SCALE GENOMIC DNA]</scope>
    <source>
        <strain evidence="2 3">7_3_47FAA</strain>
    </source>
</reference>
<dbReference type="Gene3D" id="2.60.40.10">
    <property type="entry name" value="Immunoglobulins"/>
    <property type="match status" value="3"/>
</dbReference>
<feature type="domain" description="Bacterial Ig" evidence="1">
    <location>
        <begin position="129"/>
        <end position="209"/>
    </location>
</feature>
<feature type="domain" description="Bacterial Ig" evidence="1">
    <location>
        <begin position="2"/>
        <end position="42"/>
    </location>
</feature>
<name>G9QKX1_9BACI</name>
<dbReference type="PATRIC" id="fig|665952.3.peg.1681"/>
<dbReference type="AlphaFoldDB" id="G9QKX1"/>